<dbReference type="AlphaFoldDB" id="A0A8B9BT89"/>
<dbReference type="InterPro" id="IPR016565">
    <property type="entry name" value="Proteasome_assmbl_chp_1"/>
</dbReference>
<evidence type="ECO:0000256" key="4">
    <source>
        <dbReference type="SAM" id="MobiDB-lite"/>
    </source>
</evidence>
<dbReference type="GO" id="GO:0101031">
    <property type="term" value="C:protein folding chaperone complex"/>
    <property type="evidence" value="ECO:0007669"/>
    <property type="project" value="Ensembl"/>
</dbReference>
<dbReference type="Proteomes" id="UP000694426">
    <property type="component" value="Unplaced"/>
</dbReference>
<protein>
    <recommendedName>
        <fullName evidence="2">Proteasome assembly chaperone 1</fullName>
    </recommendedName>
</protein>
<dbReference type="Ensembl" id="ENSABRT00000012183.1">
    <property type="protein sequence ID" value="ENSABRP00000008549.1"/>
    <property type="gene ID" value="ENSABRG00000007673.1"/>
</dbReference>
<feature type="compositionally biased region" description="Acidic residues" evidence="4">
    <location>
        <begin position="32"/>
        <end position="48"/>
    </location>
</feature>
<dbReference type="GO" id="GO:0005654">
    <property type="term" value="C:nucleoplasm"/>
    <property type="evidence" value="ECO:0007669"/>
    <property type="project" value="Ensembl"/>
</dbReference>
<dbReference type="PANTHER" id="PTHR15069:SF1">
    <property type="entry name" value="PROTEASOME ASSEMBLY CHAPERONE 1"/>
    <property type="match status" value="1"/>
</dbReference>
<feature type="region of interest" description="Disordered" evidence="4">
    <location>
        <begin position="27"/>
        <end position="49"/>
    </location>
</feature>
<reference evidence="5" key="2">
    <citation type="submission" date="2025-09" db="UniProtKB">
        <authorList>
            <consortium name="Ensembl"/>
        </authorList>
    </citation>
    <scope>IDENTIFICATION</scope>
</reference>
<dbReference type="GO" id="GO:0080129">
    <property type="term" value="P:proteasome core complex assembly"/>
    <property type="evidence" value="ECO:0007669"/>
    <property type="project" value="Ensembl"/>
</dbReference>
<dbReference type="GO" id="GO:0005794">
    <property type="term" value="C:Golgi apparatus"/>
    <property type="evidence" value="ECO:0007669"/>
    <property type="project" value="Ensembl"/>
</dbReference>
<organism evidence="5 6">
    <name type="scientific">Anser brachyrhynchus</name>
    <name type="common">Pink-footed goose</name>
    <dbReference type="NCBI Taxonomy" id="132585"/>
    <lineage>
        <taxon>Eukaryota</taxon>
        <taxon>Metazoa</taxon>
        <taxon>Chordata</taxon>
        <taxon>Craniata</taxon>
        <taxon>Vertebrata</taxon>
        <taxon>Euteleostomi</taxon>
        <taxon>Archelosauria</taxon>
        <taxon>Archosauria</taxon>
        <taxon>Dinosauria</taxon>
        <taxon>Saurischia</taxon>
        <taxon>Theropoda</taxon>
        <taxon>Coelurosauria</taxon>
        <taxon>Aves</taxon>
        <taxon>Neognathae</taxon>
        <taxon>Galloanserae</taxon>
        <taxon>Anseriformes</taxon>
        <taxon>Anatidae</taxon>
        <taxon>Anserinae</taxon>
        <taxon>Anser</taxon>
    </lineage>
</organism>
<dbReference type="GO" id="GO:0005783">
    <property type="term" value="C:endoplasmic reticulum"/>
    <property type="evidence" value="ECO:0007669"/>
    <property type="project" value="Ensembl"/>
</dbReference>
<gene>
    <name evidence="5" type="primary">PSMG1</name>
</gene>
<dbReference type="GeneTree" id="ENSGT00500000044950"/>
<keyword evidence="3" id="KW-0143">Chaperone</keyword>
<dbReference type="GO" id="GO:0051131">
    <property type="term" value="P:chaperone-mediated protein complex assembly"/>
    <property type="evidence" value="ECO:0007669"/>
    <property type="project" value="Ensembl"/>
</dbReference>
<dbReference type="Pfam" id="PF16094">
    <property type="entry name" value="PAC1"/>
    <property type="match status" value="2"/>
</dbReference>
<evidence type="ECO:0000256" key="2">
    <source>
        <dbReference type="ARBA" id="ARBA00019180"/>
    </source>
</evidence>
<evidence type="ECO:0000313" key="6">
    <source>
        <dbReference type="Proteomes" id="UP000694426"/>
    </source>
</evidence>
<evidence type="ECO:0000313" key="5">
    <source>
        <dbReference type="Ensembl" id="ENSABRP00000008549.1"/>
    </source>
</evidence>
<name>A0A8B9BT89_9AVES</name>
<dbReference type="GO" id="GO:0060090">
    <property type="term" value="F:molecular adaptor activity"/>
    <property type="evidence" value="ECO:0007669"/>
    <property type="project" value="Ensembl"/>
</dbReference>
<reference evidence="5" key="1">
    <citation type="submission" date="2025-08" db="UniProtKB">
        <authorList>
            <consortium name="Ensembl"/>
        </authorList>
    </citation>
    <scope>IDENTIFICATION</scope>
</reference>
<dbReference type="GO" id="GO:0005829">
    <property type="term" value="C:cytosol"/>
    <property type="evidence" value="ECO:0007669"/>
    <property type="project" value="Ensembl"/>
</dbReference>
<proteinExistence type="inferred from homology"/>
<evidence type="ECO:0000256" key="1">
    <source>
        <dbReference type="ARBA" id="ARBA00005261"/>
    </source>
</evidence>
<accession>A0A8B9BT89</accession>
<sequence length="272" mass="30815">MRGAVRGRGRGRAAMATFFGEVVAAPSRAGVDDDEEEAAGEALEETPEDREIRRRVEEKRIYFAAFLSSFILDSTCWEVVGAVKLWNEWCRTSNTTNVLPTDSFCLFYRLISDPTVLLCQCSCYVAEDQQFQWLEKVFGHIRKEGLQVTILSTCPVADYKTQESTLTLPSPFLKALKTKEFKEQVCCPLLEQPNIVRDLPAAVMSYCQVWQIPAVLYQCYTDVIKLDTVTIEAFKPLLSSETLKNLVKDVSESTKSLKKLLTTNENHNNIYI</sequence>
<keyword evidence="6" id="KW-1185">Reference proteome</keyword>
<dbReference type="PANTHER" id="PTHR15069">
    <property type="entry name" value="PROTEASOME ASSEMBLY CHAPERONE 1"/>
    <property type="match status" value="1"/>
</dbReference>
<dbReference type="GO" id="GO:0070628">
    <property type="term" value="F:proteasome binding"/>
    <property type="evidence" value="ECO:0007669"/>
    <property type="project" value="Ensembl"/>
</dbReference>
<dbReference type="GO" id="GO:0021930">
    <property type="term" value="P:cerebellar granule cell precursor proliferation"/>
    <property type="evidence" value="ECO:0007669"/>
    <property type="project" value="Ensembl"/>
</dbReference>
<evidence type="ECO:0000256" key="3">
    <source>
        <dbReference type="ARBA" id="ARBA00023186"/>
    </source>
</evidence>
<comment type="similarity">
    <text evidence="1">Belongs to the PSMG1 family.</text>
</comment>